<protein>
    <submittedName>
        <fullName evidence="3">Collagen-like protein</fullName>
    </submittedName>
</protein>
<dbReference type="WBParaSite" id="MhA1_Contig280.frz3.gene48">
    <property type="protein sequence ID" value="MhA1_Contig280.frz3.gene48"/>
    <property type="gene ID" value="MhA1_Contig280.frz3.gene48"/>
</dbReference>
<keyword evidence="2" id="KW-1185">Reference proteome</keyword>
<sequence length="167" mass="18538">MLPINTEAEAITQNQEIEFTLPRECEQEKIIHIYALKLEVNENGDPEQVDETQYNSWPCISFNLDDNETYALDYIIDAEGHRLGYETKLGNPVQIPTIGGTGENRGRGGRGRGVRGRGVRGRGVRGSRDHSPSLGVHSRGVNSRERGSRGSRGRGRGGCRGRNYDTK</sequence>
<evidence type="ECO:0000313" key="2">
    <source>
        <dbReference type="Proteomes" id="UP000095281"/>
    </source>
</evidence>
<feature type="compositionally biased region" description="Basic residues" evidence="1">
    <location>
        <begin position="149"/>
        <end position="159"/>
    </location>
</feature>
<proteinExistence type="predicted"/>
<dbReference type="AlphaFoldDB" id="A0A1I8BK14"/>
<dbReference type="Proteomes" id="UP000095281">
    <property type="component" value="Unplaced"/>
</dbReference>
<evidence type="ECO:0000313" key="3">
    <source>
        <dbReference type="WBParaSite" id="MhA1_Contig280.frz3.gene48"/>
    </source>
</evidence>
<evidence type="ECO:0000256" key="1">
    <source>
        <dbReference type="SAM" id="MobiDB-lite"/>
    </source>
</evidence>
<name>A0A1I8BK14_MELHA</name>
<organism evidence="2 3">
    <name type="scientific">Meloidogyne hapla</name>
    <name type="common">Root-knot nematode worm</name>
    <dbReference type="NCBI Taxonomy" id="6305"/>
    <lineage>
        <taxon>Eukaryota</taxon>
        <taxon>Metazoa</taxon>
        <taxon>Ecdysozoa</taxon>
        <taxon>Nematoda</taxon>
        <taxon>Chromadorea</taxon>
        <taxon>Rhabditida</taxon>
        <taxon>Tylenchina</taxon>
        <taxon>Tylenchomorpha</taxon>
        <taxon>Tylenchoidea</taxon>
        <taxon>Meloidogynidae</taxon>
        <taxon>Meloidogyninae</taxon>
        <taxon>Meloidogyne</taxon>
    </lineage>
</organism>
<feature type="compositionally biased region" description="Basic residues" evidence="1">
    <location>
        <begin position="107"/>
        <end position="125"/>
    </location>
</feature>
<reference evidence="3" key="1">
    <citation type="submission" date="2016-11" db="UniProtKB">
        <authorList>
            <consortium name="WormBaseParasite"/>
        </authorList>
    </citation>
    <scope>IDENTIFICATION</scope>
</reference>
<feature type="region of interest" description="Disordered" evidence="1">
    <location>
        <begin position="94"/>
        <end position="167"/>
    </location>
</feature>
<accession>A0A1I8BK14</accession>